<dbReference type="AlphaFoldDB" id="A0AA88V0H3"/>
<sequence>MALMPSCMQLSMFSYLASEAMFVLLQQVL</sequence>
<proteinExistence type="predicted"/>
<gene>
    <name evidence="1" type="ORF">RJ639_023042</name>
</gene>
<keyword evidence="2" id="KW-1185">Reference proteome</keyword>
<dbReference type="Proteomes" id="UP001188597">
    <property type="component" value="Unassembled WGS sequence"/>
</dbReference>
<accession>A0AA88V0H3</accession>
<dbReference type="EMBL" id="JAVXUP010003408">
    <property type="protein sequence ID" value="KAK2999048.1"/>
    <property type="molecule type" value="Genomic_DNA"/>
</dbReference>
<comment type="caution">
    <text evidence="1">The sequence shown here is derived from an EMBL/GenBank/DDBJ whole genome shotgun (WGS) entry which is preliminary data.</text>
</comment>
<reference evidence="1" key="1">
    <citation type="submission" date="2022-12" db="EMBL/GenBank/DDBJ databases">
        <title>Draft genome assemblies for two species of Escallonia (Escalloniales).</title>
        <authorList>
            <person name="Chanderbali A."/>
            <person name="Dervinis C."/>
            <person name="Anghel I."/>
            <person name="Soltis D."/>
            <person name="Soltis P."/>
            <person name="Zapata F."/>
        </authorList>
    </citation>
    <scope>NUCLEOTIDE SEQUENCE</scope>
    <source>
        <strain evidence="1">UCBG64.0493</strain>
        <tissue evidence="1">Leaf</tissue>
    </source>
</reference>
<organism evidence="1 2">
    <name type="scientific">Escallonia herrerae</name>
    <dbReference type="NCBI Taxonomy" id="1293975"/>
    <lineage>
        <taxon>Eukaryota</taxon>
        <taxon>Viridiplantae</taxon>
        <taxon>Streptophyta</taxon>
        <taxon>Embryophyta</taxon>
        <taxon>Tracheophyta</taxon>
        <taxon>Spermatophyta</taxon>
        <taxon>Magnoliopsida</taxon>
        <taxon>eudicotyledons</taxon>
        <taxon>Gunneridae</taxon>
        <taxon>Pentapetalae</taxon>
        <taxon>asterids</taxon>
        <taxon>campanulids</taxon>
        <taxon>Escalloniales</taxon>
        <taxon>Escalloniaceae</taxon>
        <taxon>Escallonia</taxon>
    </lineage>
</organism>
<evidence type="ECO:0000313" key="2">
    <source>
        <dbReference type="Proteomes" id="UP001188597"/>
    </source>
</evidence>
<name>A0AA88V0H3_9ASTE</name>
<protein>
    <submittedName>
        <fullName evidence="1">Uncharacterized protein</fullName>
    </submittedName>
</protein>
<evidence type="ECO:0000313" key="1">
    <source>
        <dbReference type="EMBL" id="KAK2999048.1"/>
    </source>
</evidence>